<evidence type="ECO:0000313" key="11">
    <source>
        <dbReference type="Proteomes" id="UP000571183"/>
    </source>
</evidence>
<proteinExistence type="inferred from homology"/>
<dbReference type="Pfam" id="PF09827">
    <property type="entry name" value="CRISPR_Cas2"/>
    <property type="match status" value="1"/>
</dbReference>
<feature type="binding site" evidence="9">
    <location>
        <position position="13"/>
    </location>
    <ligand>
        <name>Mg(2+)</name>
        <dbReference type="ChEBI" id="CHEBI:18420"/>
        <note>catalytic</note>
    </ligand>
</feature>
<keyword evidence="6 9" id="KW-0378">Hydrolase</keyword>
<evidence type="ECO:0000256" key="4">
    <source>
        <dbReference type="ARBA" id="ARBA00022723"/>
    </source>
</evidence>
<accession>A0A840DEN9</accession>
<keyword evidence="3 9" id="KW-0540">Nuclease</keyword>
<keyword evidence="11" id="KW-1185">Reference proteome</keyword>
<dbReference type="GO" id="GO:0046872">
    <property type="term" value="F:metal ion binding"/>
    <property type="evidence" value="ECO:0007669"/>
    <property type="project" value="UniProtKB-UniRule"/>
</dbReference>
<name>A0A840DEN9_9MICO</name>
<evidence type="ECO:0000256" key="6">
    <source>
        <dbReference type="ARBA" id="ARBA00022801"/>
    </source>
</evidence>
<keyword evidence="8 9" id="KW-0051">Antiviral defense</keyword>
<dbReference type="Proteomes" id="UP000571183">
    <property type="component" value="Unassembled WGS sequence"/>
</dbReference>
<dbReference type="RefSeq" id="WP_124824130.1">
    <property type="nucleotide sequence ID" value="NZ_JACIFD010000007.1"/>
</dbReference>
<dbReference type="EC" id="3.1.-.-" evidence="9"/>
<keyword evidence="4 9" id="KW-0479">Metal-binding</keyword>
<dbReference type="EMBL" id="JACIFD010000007">
    <property type="protein sequence ID" value="MBB4071534.1"/>
    <property type="molecule type" value="Genomic_DNA"/>
</dbReference>
<dbReference type="NCBIfam" id="TIGR01573">
    <property type="entry name" value="cas2"/>
    <property type="match status" value="1"/>
</dbReference>
<evidence type="ECO:0000256" key="1">
    <source>
        <dbReference type="ARBA" id="ARBA00001946"/>
    </source>
</evidence>
<gene>
    <name evidence="9" type="primary">cas2</name>
    <name evidence="10" type="ORF">F5897_000842</name>
</gene>
<dbReference type="HAMAP" id="MF_01471">
    <property type="entry name" value="Cas2"/>
    <property type="match status" value="1"/>
</dbReference>
<comment type="caution">
    <text evidence="10">The sequence shown here is derived from an EMBL/GenBank/DDBJ whole genome shotgun (WGS) entry which is preliminary data.</text>
</comment>
<evidence type="ECO:0000256" key="2">
    <source>
        <dbReference type="ARBA" id="ARBA00009959"/>
    </source>
</evidence>
<dbReference type="GO" id="GO:0016787">
    <property type="term" value="F:hydrolase activity"/>
    <property type="evidence" value="ECO:0007669"/>
    <property type="project" value="UniProtKB-KW"/>
</dbReference>
<comment type="function">
    <text evidence="9">CRISPR (clustered regularly interspaced short palindromic repeat), is an adaptive immune system that provides protection against mobile genetic elements (viruses, transposable elements and conjugative plasmids). CRISPR clusters contain sequences complementary to antecedent mobile elements and target invading nucleic acids. CRISPR clusters are transcribed and processed into CRISPR RNA (crRNA). Functions as a ssRNA-specific endoribonuclease. Involved in the integration of spacer DNA into the CRISPR cassette.</text>
</comment>
<dbReference type="GO" id="GO:0004521">
    <property type="term" value="F:RNA endonuclease activity"/>
    <property type="evidence" value="ECO:0007669"/>
    <property type="project" value="InterPro"/>
</dbReference>
<protein>
    <recommendedName>
        <fullName evidence="9">CRISPR-associated endoribonuclease Cas2</fullName>
        <ecNumber evidence="9">3.1.-.-</ecNumber>
    </recommendedName>
</protein>
<evidence type="ECO:0000313" key="10">
    <source>
        <dbReference type="EMBL" id="MBB4071534.1"/>
    </source>
</evidence>
<comment type="subunit">
    <text evidence="9">Homodimer, forms a heterotetramer with a Cas1 homodimer.</text>
</comment>
<dbReference type="GO" id="GO:0043571">
    <property type="term" value="P:maintenance of CRISPR repeat elements"/>
    <property type="evidence" value="ECO:0007669"/>
    <property type="project" value="UniProtKB-UniRule"/>
</dbReference>
<dbReference type="InterPro" id="IPR021127">
    <property type="entry name" value="CRISPR_associated_Cas2"/>
</dbReference>
<comment type="similarity">
    <text evidence="2 9">Belongs to the CRISPR-associated endoribonuclease Cas2 protein family.</text>
</comment>
<dbReference type="GO" id="GO:0051607">
    <property type="term" value="P:defense response to virus"/>
    <property type="evidence" value="ECO:0007669"/>
    <property type="project" value="UniProtKB-UniRule"/>
</dbReference>
<reference evidence="10" key="1">
    <citation type="submission" date="2020-08" db="EMBL/GenBank/DDBJ databases">
        <title>Sequencing the genomes of 1000 actinobacteria strains.</title>
        <authorList>
            <person name="Klenk H.-P."/>
        </authorList>
    </citation>
    <scope>NUCLEOTIDE SEQUENCE [LARGE SCALE GENOMIC DNA]</scope>
    <source>
        <strain evidence="10">DSM 27064</strain>
    </source>
</reference>
<evidence type="ECO:0000256" key="8">
    <source>
        <dbReference type="ARBA" id="ARBA00023118"/>
    </source>
</evidence>
<keyword evidence="5 9" id="KW-0255">Endonuclease</keyword>
<sequence length="106" mass="12191">MPSDPMWAVVMFDLPTQTKTQRRNYTKFRNLILDLGFCQMQYSVYQKYCISGPLPDSTVKEIKAGVPPQGHVRIMHVTDRQWAATICFSNATEETPEETPTQLAFF</sequence>
<dbReference type="InterPro" id="IPR019199">
    <property type="entry name" value="Virulence_VapD/CRISPR_Cas2"/>
</dbReference>
<organism evidence="10 11">
    <name type="scientific">Canibacter oris</name>
    <dbReference type="NCBI Taxonomy" id="1365628"/>
    <lineage>
        <taxon>Bacteria</taxon>
        <taxon>Bacillati</taxon>
        <taxon>Actinomycetota</taxon>
        <taxon>Actinomycetes</taxon>
        <taxon>Micrococcales</taxon>
        <taxon>Microbacteriaceae</taxon>
        <taxon>Canibacter</taxon>
    </lineage>
</organism>
<keyword evidence="7 9" id="KW-0460">Magnesium</keyword>
<evidence type="ECO:0000256" key="9">
    <source>
        <dbReference type="HAMAP-Rule" id="MF_01471"/>
    </source>
</evidence>
<evidence type="ECO:0000256" key="7">
    <source>
        <dbReference type="ARBA" id="ARBA00022842"/>
    </source>
</evidence>
<dbReference type="SUPFAM" id="SSF143430">
    <property type="entry name" value="TTP0101/SSO1404-like"/>
    <property type="match status" value="1"/>
</dbReference>
<dbReference type="AlphaFoldDB" id="A0A840DEN9"/>
<evidence type="ECO:0000256" key="3">
    <source>
        <dbReference type="ARBA" id="ARBA00022722"/>
    </source>
</evidence>
<comment type="cofactor">
    <cofactor evidence="1 9">
        <name>Mg(2+)</name>
        <dbReference type="ChEBI" id="CHEBI:18420"/>
    </cofactor>
</comment>
<evidence type="ECO:0000256" key="5">
    <source>
        <dbReference type="ARBA" id="ARBA00022759"/>
    </source>
</evidence>